<keyword evidence="6 10" id="KW-0798">TonB box</keyword>
<evidence type="ECO:0000313" key="15">
    <source>
        <dbReference type="Proteomes" id="UP000253517"/>
    </source>
</evidence>
<dbReference type="InterPro" id="IPR008969">
    <property type="entry name" value="CarboxyPept-like_regulatory"/>
</dbReference>
<reference evidence="14 15" key="1">
    <citation type="submission" date="2018-07" db="EMBL/GenBank/DDBJ databases">
        <title>Genomic Encyclopedia of Type Strains, Phase IV (KMG-IV): sequencing the most valuable type-strain genomes for metagenomic binning, comparative biology and taxonomic classification.</title>
        <authorList>
            <person name="Goeker M."/>
        </authorList>
    </citation>
    <scope>NUCLEOTIDE SEQUENCE [LARGE SCALE GENOMIC DNA]</scope>
    <source>
        <strain evidence="14 15">DSM 21410</strain>
    </source>
</reference>
<keyword evidence="2" id="KW-0813">Transport</keyword>
<evidence type="ECO:0000256" key="2">
    <source>
        <dbReference type="ARBA" id="ARBA00022448"/>
    </source>
</evidence>
<evidence type="ECO:0000256" key="10">
    <source>
        <dbReference type="RuleBase" id="RU003357"/>
    </source>
</evidence>
<dbReference type="InterPro" id="IPR000531">
    <property type="entry name" value="Beta-barrel_TonB"/>
</dbReference>
<dbReference type="PANTHER" id="PTHR30069">
    <property type="entry name" value="TONB-DEPENDENT OUTER MEMBRANE RECEPTOR"/>
    <property type="match status" value="1"/>
</dbReference>
<keyword evidence="9" id="KW-0998">Cell outer membrane</keyword>
<evidence type="ECO:0000256" key="1">
    <source>
        <dbReference type="ARBA" id="ARBA00004571"/>
    </source>
</evidence>
<dbReference type="InterPro" id="IPR036942">
    <property type="entry name" value="Beta-barrel_TonB_sf"/>
</dbReference>
<evidence type="ECO:0000256" key="9">
    <source>
        <dbReference type="ARBA" id="ARBA00023237"/>
    </source>
</evidence>
<keyword evidence="5 11" id="KW-0732">Signal</keyword>
<dbReference type="GO" id="GO:0009279">
    <property type="term" value="C:cell outer membrane"/>
    <property type="evidence" value="ECO:0007669"/>
    <property type="project" value="UniProtKB-SubCell"/>
</dbReference>
<dbReference type="GO" id="GO:0015344">
    <property type="term" value="F:siderophore uptake transmembrane transporter activity"/>
    <property type="evidence" value="ECO:0007669"/>
    <property type="project" value="TreeGrafter"/>
</dbReference>
<feature type="domain" description="TonB-dependent receptor plug" evidence="13">
    <location>
        <begin position="121"/>
        <end position="230"/>
    </location>
</feature>
<organism evidence="14 15">
    <name type="scientific">Schleiferia thermophila</name>
    <dbReference type="NCBI Taxonomy" id="884107"/>
    <lineage>
        <taxon>Bacteria</taxon>
        <taxon>Pseudomonadati</taxon>
        <taxon>Bacteroidota</taxon>
        <taxon>Flavobacteriia</taxon>
        <taxon>Flavobacteriales</taxon>
        <taxon>Schleiferiaceae</taxon>
        <taxon>Schleiferia</taxon>
    </lineage>
</organism>
<accession>A0A369A645</accession>
<comment type="similarity">
    <text evidence="10">Belongs to the TonB-dependent receptor family.</text>
</comment>
<keyword evidence="15" id="KW-1185">Reference proteome</keyword>
<evidence type="ECO:0000259" key="12">
    <source>
        <dbReference type="Pfam" id="PF00593"/>
    </source>
</evidence>
<evidence type="ECO:0000256" key="5">
    <source>
        <dbReference type="ARBA" id="ARBA00022729"/>
    </source>
</evidence>
<sequence length="944" mass="108173">MLHFSSITFLSMLLINAVSLNIMHAQEVITGVVRDAKDREPIPGANVVIRETKKGTSTDMSGFFVLEHKGSMPITLEISFVGYRTRKVEIRKGGKYTFDLEEDKVMLGEVSVVEQRLSDKQKESALTVEAMDMLAIKETPAASFYDGLASLKGVDLTAASLGFKIINTRGFNSTSPVRSLQIIDGVDNQAPGLNFSLGNFLGAPDLDVMNVDIIAGASSAFYGPNAFNGVISMTTKDPFLFPGTTASYKIGERALHELALRHAQVFRDSKGNDKVAIKFNLFYLQAFDWVADNYEPTEESKVGKDNPGWYDGVNRYGDEIMFDDGQLPRTYPGLYRFHRTGIEEIHLVDYNTRNLKLAFSLHHKFSNDREVILASNFGYGTTVYQGDNRYSLKDIKFFQNRIEFRKKNKFFLRAYATNEDAGNSYDAYFTALRMQNALAEDLAWQNTYRSFWNSFEKSTAENLPGYPTANWFTERELWMQQYQEYLLINRDTLRYMHNRNRRRVEERYGGPLIPGTALFDSLFTYFTSRTFSEGGTKFFDRSALYHIHGQYEWDWKGFHWTSGGNMRLYVPNSRGNIFSDSMRYDRFVVDTLPNGRLVYDSLALGYARITNFEFGIYGGIEKKLLNDKHKFNLTVRLDKNQNFPYLVSPALSWIYQLDKLNTLRISLSSAIRNPTLQDQYLYYNVGRAILLGNLNGVDSLVSPENLSEYLAKNSQGRLDHVFDYYNIDPIRPERVQTAEIGYRTTLFKRLFLDMNYYYSWYRDFIGFNIGLDIEEGGQTSFDRVTKVTVYRVSTNARDRVTTQGFSIGANYYFLDNYTLTGNYTWNVLNTATDDPIIPAFNTPENKFNIGINGRDLKFKSTSDNLFGFSVNYRWIQGFLFEGSPQFTGSVDTYDMLDAQVNYYIKRWNTNFKLGGTNLLNNKVFMVYGGPRVGRLAYVSGVVDF</sequence>
<dbReference type="Gene3D" id="2.40.170.20">
    <property type="entry name" value="TonB-dependent receptor, beta-barrel domain"/>
    <property type="match status" value="1"/>
</dbReference>
<dbReference type="Pfam" id="PF07715">
    <property type="entry name" value="Plug"/>
    <property type="match status" value="1"/>
</dbReference>
<dbReference type="AlphaFoldDB" id="A0A369A645"/>
<evidence type="ECO:0000256" key="7">
    <source>
        <dbReference type="ARBA" id="ARBA00023136"/>
    </source>
</evidence>
<proteinExistence type="inferred from homology"/>
<dbReference type="Pfam" id="PF13715">
    <property type="entry name" value="CarbopepD_reg_2"/>
    <property type="match status" value="1"/>
</dbReference>
<dbReference type="Pfam" id="PF00593">
    <property type="entry name" value="TonB_dep_Rec_b-barrel"/>
    <property type="match status" value="1"/>
</dbReference>
<keyword evidence="3" id="KW-1134">Transmembrane beta strand</keyword>
<dbReference type="EMBL" id="QPJS01000001">
    <property type="protein sequence ID" value="RCX04739.1"/>
    <property type="molecule type" value="Genomic_DNA"/>
</dbReference>
<evidence type="ECO:0000256" key="11">
    <source>
        <dbReference type="SAM" id="SignalP"/>
    </source>
</evidence>
<dbReference type="SUPFAM" id="SSF49464">
    <property type="entry name" value="Carboxypeptidase regulatory domain-like"/>
    <property type="match status" value="1"/>
</dbReference>
<evidence type="ECO:0000256" key="8">
    <source>
        <dbReference type="ARBA" id="ARBA00023170"/>
    </source>
</evidence>
<evidence type="ECO:0000256" key="4">
    <source>
        <dbReference type="ARBA" id="ARBA00022692"/>
    </source>
</evidence>
<keyword evidence="4" id="KW-0812">Transmembrane</keyword>
<dbReference type="InterPro" id="IPR012910">
    <property type="entry name" value="Plug_dom"/>
</dbReference>
<keyword evidence="7 10" id="KW-0472">Membrane</keyword>
<dbReference type="Gene3D" id="2.60.40.1120">
    <property type="entry name" value="Carboxypeptidase-like, regulatory domain"/>
    <property type="match status" value="1"/>
</dbReference>
<comment type="caution">
    <text evidence="14">The sequence shown here is derived from an EMBL/GenBank/DDBJ whole genome shotgun (WGS) entry which is preliminary data.</text>
</comment>
<name>A0A369A645_9FLAO</name>
<evidence type="ECO:0000259" key="13">
    <source>
        <dbReference type="Pfam" id="PF07715"/>
    </source>
</evidence>
<evidence type="ECO:0000256" key="6">
    <source>
        <dbReference type="ARBA" id="ARBA00023077"/>
    </source>
</evidence>
<dbReference type="PANTHER" id="PTHR30069:SF29">
    <property type="entry name" value="HEMOGLOBIN AND HEMOGLOBIN-HAPTOGLOBIN-BINDING PROTEIN 1-RELATED"/>
    <property type="match status" value="1"/>
</dbReference>
<dbReference type="SUPFAM" id="SSF56935">
    <property type="entry name" value="Porins"/>
    <property type="match status" value="1"/>
</dbReference>
<dbReference type="Gene3D" id="2.170.130.10">
    <property type="entry name" value="TonB-dependent receptor, plug domain"/>
    <property type="match status" value="1"/>
</dbReference>
<keyword evidence="8 14" id="KW-0675">Receptor</keyword>
<gene>
    <name evidence="14" type="ORF">DES35_1019</name>
</gene>
<dbReference type="Proteomes" id="UP000253517">
    <property type="component" value="Unassembled WGS sequence"/>
</dbReference>
<feature type="signal peptide" evidence="11">
    <location>
        <begin position="1"/>
        <end position="25"/>
    </location>
</feature>
<dbReference type="InterPro" id="IPR037066">
    <property type="entry name" value="Plug_dom_sf"/>
</dbReference>
<evidence type="ECO:0000256" key="3">
    <source>
        <dbReference type="ARBA" id="ARBA00022452"/>
    </source>
</evidence>
<feature type="chain" id="PRO_5016911041" evidence="11">
    <location>
        <begin position="26"/>
        <end position="944"/>
    </location>
</feature>
<dbReference type="GO" id="GO:0044718">
    <property type="term" value="P:siderophore transmembrane transport"/>
    <property type="evidence" value="ECO:0007669"/>
    <property type="project" value="TreeGrafter"/>
</dbReference>
<feature type="domain" description="TonB-dependent receptor-like beta-barrel" evidence="12">
    <location>
        <begin position="411"/>
        <end position="918"/>
    </location>
</feature>
<evidence type="ECO:0000313" key="14">
    <source>
        <dbReference type="EMBL" id="RCX04739.1"/>
    </source>
</evidence>
<comment type="subcellular location">
    <subcellularLocation>
        <location evidence="1">Cell outer membrane</location>
        <topology evidence="1">Multi-pass membrane protein</topology>
    </subcellularLocation>
</comment>
<dbReference type="InterPro" id="IPR039426">
    <property type="entry name" value="TonB-dep_rcpt-like"/>
</dbReference>
<protein>
    <submittedName>
        <fullName evidence="14">TonB-dependent receptor-like protein</fullName>
    </submittedName>
</protein>